<dbReference type="AlphaFoldDB" id="A0A8J3ZW33"/>
<reference evidence="2" key="1">
    <citation type="submission" date="2021-01" db="EMBL/GenBank/DDBJ databases">
        <title>Whole genome shotgun sequence of Virgisporangium ochraceum NBRC 16418.</title>
        <authorList>
            <person name="Komaki H."/>
            <person name="Tamura T."/>
        </authorList>
    </citation>
    <scope>NUCLEOTIDE SEQUENCE</scope>
    <source>
        <strain evidence="2">NBRC 16418</strain>
    </source>
</reference>
<feature type="compositionally biased region" description="Basic and acidic residues" evidence="1">
    <location>
        <begin position="109"/>
        <end position="125"/>
    </location>
</feature>
<dbReference type="Proteomes" id="UP000635606">
    <property type="component" value="Unassembled WGS sequence"/>
</dbReference>
<feature type="region of interest" description="Disordered" evidence="1">
    <location>
        <begin position="1"/>
        <end position="71"/>
    </location>
</feature>
<gene>
    <name evidence="2" type="ORF">Voc01_034130</name>
</gene>
<evidence type="ECO:0000313" key="2">
    <source>
        <dbReference type="EMBL" id="GIJ68496.1"/>
    </source>
</evidence>
<organism evidence="2 3">
    <name type="scientific">Virgisporangium ochraceum</name>
    <dbReference type="NCBI Taxonomy" id="65505"/>
    <lineage>
        <taxon>Bacteria</taxon>
        <taxon>Bacillati</taxon>
        <taxon>Actinomycetota</taxon>
        <taxon>Actinomycetes</taxon>
        <taxon>Micromonosporales</taxon>
        <taxon>Micromonosporaceae</taxon>
        <taxon>Virgisporangium</taxon>
    </lineage>
</organism>
<feature type="compositionally biased region" description="Pro residues" evidence="1">
    <location>
        <begin position="236"/>
        <end position="246"/>
    </location>
</feature>
<protein>
    <submittedName>
        <fullName evidence="2">Uncharacterized protein</fullName>
    </submittedName>
</protein>
<feature type="region of interest" description="Disordered" evidence="1">
    <location>
        <begin position="102"/>
        <end position="139"/>
    </location>
</feature>
<evidence type="ECO:0000256" key="1">
    <source>
        <dbReference type="SAM" id="MobiDB-lite"/>
    </source>
</evidence>
<dbReference type="EMBL" id="BOPH01000043">
    <property type="protein sequence ID" value="GIJ68496.1"/>
    <property type="molecule type" value="Genomic_DNA"/>
</dbReference>
<dbReference type="RefSeq" id="WP_239160260.1">
    <property type="nucleotide sequence ID" value="NZ_BOPH01000043.1"/>
</dbReference>
<feature type="region of interest" description="Disordered" evidence="1">
    <location>
        <begin position="231"/>
        <end position="258"/>
    </location>
</feature>
<evidence type="ECO:0000313" key="3">
    <source>
        <dbReference type="Proteomes" id="UP000635606"/>
    </source>
</evidence>
<feature type="compositionally biased region" description="Pro residues" evidence="1">
    <location>
        <begin position="34"/>
        <end position="64"/>
    </location>
</feature>
<sequence>MAIGPVRPRRAVAPTADNGAHPEVVEVRTDLSEPAPPAVPATTPALPPPPLPPEPLPPPPPPPGATAGSGTREWFLPDLAVGATIGAAGAAAALVGAARRAATRTASDGPDRAARLGGQARDRLADVAQRGTEQRERSRRWAEGVLDAAGTAVATSPIVNRVIDLQINRVLRPLVSSVLDDVLAMLEAEPDRVRSLVRGQREGIVDDVVAHIRSSATIGDATVDRWTSRILRRKPAPAPDPDPVPSPDDGAVQISEPP</sequence>
<keyword evidence="3" id="KW-1185">Reference proteome</keyword>
<comment type="caution">
    <text evidence="2">The sequence shown here is derived from an EMBL/GenBank/DDBJ whole genome shotgun (WGS) entry which is preliminary data.</text>
</comment>
<accession>A0A8J3ZW33</accession>
<proteinExistence type="predicted"/>
<name>A0A8J3ZW33_9ACTN</name>